<evidence type="ECO:0000313" key="9">
    <source>
        <dbReference type="EMBL" id="SOD63354.1"/>
    </source>
</evidence>
<keyword evidence="4 7" id="KW-1133">Transmembrane helix</keyword>
<organism evidence="9 10">
    <name type="scientific">Streptomyces zhaozhouensis</name>
    <dbReference type="NCBI Taxonomy" id="1300267"/>
    <lineage>
        <taxon>Bacteria</taxon>
        <taxon>Bacillati</taxon>
        <taxon>Actinomycetota</taxon>
        <taxon>Actinomycetes</taxon>
        <taxon>Kitasatosporales</taxon>
        <taxon>Streptomycetaceae</taxon>
        <taxon>Streptomyces</taxon>
    </lineage>
</organism>
<feature type="transmembrane region" description="Helical" evidence="7">
    <location>
        <begin position="277"/>
        <end position="295"/>
    </location>
</feature>
<feature type="transmembrane region" description="Helical" evidence="7">
    <location>
        <begin position="250"/>
        <end position="271"/>
    </location>
</feature>
<sequence length="344" mass="34440">MSSLTARHRTTARMALLALLWGSAFLWIDICLDHGLTPAQIAFGRCLLGAAVLLVAARAAGQALPTSAAVWGRLLVAALFCNALPFLLFGLGQRTVDSGVAGVIHATTPLWSLLLGLALGAERRLGGARLGGLLLGLAGTALLFAPWRGATGLVGWGALALLGAAVSYALAFAYMARRLTGVGTGPVALSAAQLTAATALSLPGLAAGGATAGQGPDASGLLALLVLGTLGTGVTFLLNFRLIADEGPTTAATVGYLLPVVSLGLGAWLLAEPLSPRVVLGMAVVLLGVGLTRVVRRTPPERDTAGATGRPGPAPRAPGQSGGSSPAASRAQAQETVTPQPPCP</sequence>
<evidence type="ECO:0000256" key="5">
    <source>
        <dbReference type="ARBA" id="ARBA00023136"/>
    </source>
</evidence>
<proteinExistence type="inferred from homology"/>
<keyword evidence="3 7" id="KW-0812">Transmembrane</keyword>
<dbReference type="InterPro" id="IPR050638">
    <property type="entry name" value="AA-Vitamin_Transporters"/>
</dbReference>
<evidence type="ECO:0000256" key="1">
    <source>
        <dbReference type="ARBA" id="ARBA00004141"/>
    </source>
</evidence>
<feature type="transmembrane region" description="Helical" evidence="7">
    <location>
        <begin position="98"/>
        <end position="118"/>
    </location>
</feature>
<evidence type="ECO:0000256" key="3">
    <source>
        <dbReference type="ARBA" id="ARBA00022692"/>
    </source>
</evidence>
<evidence type="ECO:0000313" key="10">
    <source>
        <dbReference type="Proteomes" id="UP000219072"/>
    </source>
</evidence>
<feature type="transmembrane region" description="Helical" evidence="7">
    <location>
        <begin position="218"/>
        <end position="238"/>
    </location>
</feature>
<evidence type="ECO:0000256" key="7">
    <source>
        <dbReference type="SAM" id="Phobius"/>
    </source>
</evidence>
<gene>
    <name evidence="9" type="ORF">SAMN06297387_11086</name>
</gene>
<dbReference type="EMBL" id="OCNE01000010">
    <property type="protein sequence ID" value="SOD63354.1"/>
    <property type="molecule type" value="Genomic_DNA"/>
</dbReference>
<dbReference type="SUPFAM" id="SSF103481">
    <property type="entry name" value="Multidrug resistance efflux transporter EmrE"/>
    <property type="match status" value="2"/>
</dbReference>
<evidence type="ECO:0000256" key="4">
    <source>
        <dbReference type="ARBA" id="ARBA00022989"/>
    </source>
</evidence>
<dbReference type="PANTHER" id="PTHR32322:SF9">
    <property type="entry name" value="AMINO-ACID METABOLITE EFFLUX PUMP-RELATED"/>
    <property type="match status" value="1"/>
</dbReference>
<feature type="transmembrane region" description="Helical" evidence="7">
    <location>
        <begin position="153"/>
        <end position="175"/>
    </location>
</feature>
<evidence type="ECO:0000256" key="6">
    <source>
        <dbReference type="SAM" id="MobiDB-lite"/>
    </source>
</evidence>
<dbReference type="Proteomes" id="UP000219072">
    <property type="component" value="Unassembled WGS sequence"/>
</dbReference>
<name>A0A286DXS7_9ACTN</name>
<feature type="transmembrane region" description="Helical" evidence="7">
    <location>
        <begin position="187"/>
        <end position="206"/>
    </location>
</feature>
<dbReference type="PANTHER" id="PTHR32322">
    <property type="entry name" value="INNER MEMBRANE TRANSPORTER"/>
    <property type="match status" value="1"/>
</dbReference>
<feature type="region of interest" description="Disordered" evidence="6">
    <location>
        <begin position="298"/>
        <end position="344"/>
    </location>
</feature>
<dbReference type="AlphaFoldDB" id="A0A286DXS7"/>
<dbReference type="InterPro" id="IPR000620">
    <property type="entry name" value="EamA_dom"/>
</dbReference>
<keyword evidence="10" id="KW-1185">Reference proteome</keyword>
<feature type="transmembrane region" description="Helical" evidence="7">
    <location>
        <begin position="130"/>
        <end position="147"/>
    </location>
</feature>
<feature type="compositionally biased region" description="Low complexity" evidence="6">
    <location>
        <begin position="305"/>
        <end position="334"/>
    </location>
</feature>
<dbReference type="GO" id="GO:0016020">
    <property type="term" value="C:membrane"/>
    <property type="evidence" value="ECO:0007669"/>
    <property type="project" value="UniProtKB-SubCell"/>
</dbReference>
<dbReference type="InterPro" id="IPR037185">
    <property type="entry name" value="EmrE-like"/>
</dbReference>
<reference evidence="9 10" key="1">
    <citation type="submission" date="2017-09" db="EMBL/GenBank/DDBJ databases">
        <authorList>
            <person name="Ehlers B."/>
            <person name="Leendertz F.H."/>
        </authorList>
    </citation>
    <scope>NUCLEOTIDE SEQUENCE [LARGE SCALE GENOMIC DNA]</scope>
    <source>
        <strain evidence="9 10">CGMCC 4.7095</strain>
    </source>
</reference>
<protein>
    <submittedName>
        <fullName evidence="9">Permease of the drug/metabolite transporter (DMT) superfamily</fullName>
    </submittedName>
</protein>
<feature type="transmembrane region" description="Helical" evidence="7">
    <location>
        <begin position="41"/>
        <end position="60"/>
    </location>
</feature>
<evidence type="ECO:0000256" key="2">
    <source>
        <dbReference type="ARBA" id="ARBA00007362"/>
    </source>
</evidence>
<evidence type="ECO:0000259" key="8">
    <source>
        <dbReference type="Pfam" id="PF00892"/>
    </source>
</evidence>
<feature type="domain" description="EamA" evidence="8">
    <location>
        <begin position="15"/>
        <end position="144"/>
    </location>
</feature>
<dbReference type="Pfam" id="PF00892">
    <property type="entry name" value="EamA"/>
    <property type="match status" value="2"/>
</dbReference>
<comment type="similarity">
    <text evidence="2">Belongs to the EamA transporter family.</text>
</comment>
<keyword evidence="5 7" id="KW-0472">Membrane</keyword>
<accession>A0A286DXS7</accession>
<comment type="subcellular location">
    <subcellularLocation>
        <location evidence="1">Membrane</location>
        <topology evidence="1">Multi-pass membrane protein</topology>
    </subcellularLocation>
</comment>
<feature type="transmembrane region" description="Helical" evidence="7">
    <location>
        <begin position="72"/>
        <end position="92"/>
    </location>
</feature>
<feature type="domain" description="EamA" evidence="8">
    <location>
        <begin position="156"/>
        <end position="292"/>
    </location>
</feature>